<comment type="caution">
    <text evidence="2">The sequence shown here is derived from an EMBL/GenBank/DDBJ whole genome shotgun (WGS) entry which is preliminary data.</text>
</comment>
<dbReference type="GO" id="GO:0016757">
    <property type="term" value="F:glycosyltransferase activity"/>
    <property type="evidence" value="ECO:0007669"/>
    <property type="project" value="InterPro"/>
</dbReference>
<dbReference type="EMBL" id="ANNE01000003">
    <property type="protein sequence ID" value="ERJ23680.1"/>
    <property type="molecule type" value="Genomic_DNA"/>
</dbReference>
<feature type="domain" description="Glucosamine inositolphosphorylceramide transferase 1 N-terminal" evidence="1">
    <location>
        <begin position="42"/>
        <end position="246"/>
    </location>
</feature>
<dbReference type="InterPro" id="IPR004263">
    <property type="entry name" value="Exostosin"/>
</dbReference>
<organism evidence="2 3">
    <name type="scientific">Campylobacter concisus UNSW3</name>
    <dbReference type="NCBI Taxonomy" id="1242966"/>
    <lineage>
        <taxon>Bacteria</taxon>
        <taxon>Pseudomonadati</taxon>
        <taxon>Campylobacterota</taxon>
        <taxon>Epsilonproteobacteria</taxon>
        <taxon>Campylobacterales</taxon>
        <taxon>Campylobacteraceae</taxon>
        <taxon>Campylobacter</taxon>
    </lineage>
</organism>
<accession>U2F1B2</accession>
<gene>
    <name evidence="2" type="ORF">UNSW3_1055</name>
</gene>
<evidence type="ECO:0000313" key="3">
    <source>
        <dbReference type="Proteomes" id="UP000016636"/>
    </source>
</evidence>
<dbReference type="AlphaFoldDB" id="U2F1B2"/>
<dbReference type="PANTHER" id="PTHR48261:SF2">
    <property type="entry name" value="ACETYLGLUCOSAMINYLTRANSFERASE"/>
    <property type="match status" value="1"/>
</dbReference>
<dbReference type="RefSeq" id="WP_021083951.1">
    <property type="nucleotide sequence ID" value="NZ_ANNE01000003.1"/>
</dbReference>
<evidence type="ECO:0000313" key="2">
    <source>
        <dbReference type="EMBL" id="ERJ23680.1"/>
    </source>
</evidence>
<protein>
    <recommendedName>
        <fullName evidence="1">Glucosamine inositolphosphorylceramide transferase 1 N-terminal domain-containing protein</fullName>
    </recommendedName>
</protein>
<dbReference type="InterPro" id="IPR056442">
    <property type="entry name" value="GINT1_N"/>
</dbReference>
<evidence type="ECO:0000259" key="1">
    <source>
        <dbReference type="Pfam" id="PF24793"/>
    </source>
</evidence>
<name>U2F1B2_9BACT</name>
<dbReference type="PANTHER" id="PTHR48261">
    <property type="entry name" value="ACETYLGLUCOSAMINYLTRANSFERASE"/>
    <property type="match status" value="1"/>
</dbReference>
<dbReference type="Pfam" id="PF24793">
    <property type="entry name" value="GINT1_N"/>
    <property type="match status" value="1"/>
</dbReference>
<dbReference type="PATRIC" id="fig|1242966.3.peg.353"/>
<reference evidence="2 3" key="1">
    <citation type="journal article" date="2013" name="BMC Genomics">
        <title>Comparative genomics of Campylobacter concisus isolates reveals genetic diversity and provides insights into disease association.</title>
        <authorList>
            <person name="Deshpande N.P."/>
            <person name="Kaakoush N.O."/>
            <person name="Wilkins M.R."/>
            <person name="Mitchell H.M."/>
        </authorList>
    </citation>
    <scope>NUCLEOTIDE SEQUENCE [LARGE SCALE GENOMIC DNA]</scope>
    <source>
        <strain evidence="2 3">UNSW3</strain>
    </source>
</reference>
<proteinExistence type="predicted"/>
<dbReference type="InterPro" id="IPR023296">
    <property type="entry name" value="Glyco_hydro_beta-prop_sf"/>
</dbReference>
<dbReference type="Proteomes" id="UP000016636">
    <property type="component" value="Unassembled WGS sequence"/>
</dbReference>
<dbReference type="SUPFAM" id="SSF75005">
    <property type="entry name" value="Arabinanase/levansucrase/invertase"/>
    <property type="match status" value="1"/>
</dbReference>
<sequence length="298" mass="35370">MFNIIKKIIENLFKTHQWCILIKKSNESVWVRLKQPKDVSRADPFIVYKDGKYYIFFEEFDIKKRHGYLCVGEYCQNCNEIKNIRVILNEKYHLSFPNVFLYKNEYYMIPESSENKTIDLYKFINFPYNLVKIKTLINDISAADNVLLFKDQKVFLFTSLYTHSRCLHSENLSIYQSNDLLNDDFIEIHNNPVLTDKEFVRNGGQFIESGSSLFRVSQDCKKRYGYKINFMKVNKITDTEYEEEVSKMIYPPKGYIAFHTYNIANDMEIADGKIVVKNLFVLINNFIDLLKLIFKRLG</sequence>